<evidence type="ECO:0000259" key="2">
    <source>
        <dbReference type="Pfam" id="PF26456"/>
    </source>
</evidence>
<feature type="compositionally biased region" description="Basic and acidic residues" evidence="1">
    <location>
        <begin position="92"/>
        <end position="105"/>
    </location>
</feature>
<proteinExistence type="predicted"/>
<name>A0A1G8W5W9_9EURY</name>
<evidence type="ECO:0000313" key="3">
    <source>
        <dbReference type="EMBL" id="SDJ73711.1"/>
    </source>
</evidence>
<dbReference type="InterPro" id="IPR058448">
    <property type="entry name" value="DUF8135"/>
</dbReference>
<evidence type="ECO:0000313" key="4">
    <source>
        <dbReference type="Proteomes" id="UP000198856"/>
    </source>
</evidence>
<organism evidence="3 4">
    <name type="scientific">Halovenus aranensis</name>
    <dbReference type="NCBI Taxonomy" id="890420"/>
    <lineage>
        <taxon>Archaea</taxon>
        <taxon>Methanobacteriati</taxon>
        <taxon>Methanobacteriota</taxon>
        <taxon>Stenosarchaea group</taxon>
        <taxon>Halobacteria</taxon>
        <taxon>Halobacteriales</taxon>
        <taxon>Haloarculaceae</taxon>
        <taxon>Halovenus</taxon>
    </lineage>
</organism>
<accession>A0A1G8W5W9</accession>
<feature type="region of interest" description="Disordered" evidence="1">
    <location>
        <begin position="1"/>
        <end position="135"/>
    </location>
</feature>
<feature type="compositionally biased region" description="Basic and acidic residues" evidence="1">
    <location>
        <begin position="8"/>
        <end position="27"/>
    </location>
</feature>
<reference evidence="3 4" key="1">
    <citation type="submission" date="2016-10" db="EMBL/GenBank/DDBJ databases">
        <authorList>
            <person name="de Groot N.N."/>
        </authorList>
    </citation>
    <scope>NUCLEOTIDE SEQUENCE [LARGE SCALE GENOMIC DNA]</scope>
    <source>
        <strain evidence="3 4">IBRC-M10015</strain>
    </source>
</reference>
<protein>
    <recommendedName>
        <fullName evidence="2">DUF8135 domain-containing protein</fullName>
    </recommendedName>
</protein>
<dbReference type="Proteomes" id="UP000198856">
    <property type="component" value="Unassembled WGS sequence"/>
</dbReference>
<dbReference type="STRING" id="890420.SAMN05216226_10895"/>
<dbReference type="RefSeq" id="WP_092702366.1">
    <property type="nucleotide sequence ID" value="NZ_FNFC01000008.1"/>
</dbReference>
<dbReference type="EMBL" id="FNFC01000008">
    <property type="protein sequence ID" value="SDJ73711.1"/>
    <property type="molecule type" value="Genomic_DNA"/>
</dbReference>
<evidence type="ECO:0000256" key="1">
    <source>
        <dbReference type="SAM" id="MobiDB-lite"/>
    </source>
</evidence>
<dbReference type="OrthoDB" id="204982at2157"/>
<keyword evidence="4" id="KW-1185">Reference proteome</keyword>
<dbReference type="AlphaFoldDB" id="A0A1G8W5W9"/>
<feature type="compositionally biased region" description="Acidic residues" evidence="1">
    <location>
        <begin position="30"/>
        <end position="59"/>
    </location>
</feature>
<feature type="compositionally biased region" description="Acidic residues" evidence="1">
    <location>
        <begin position="72"/>
        <end position="91"/>
    </location>
</feature>
<dbReference type="Pfam" id="PF26456">
    <property type="entry name" value="DUF8135"/>
    <property type="match status" value="1"/>
</dbReference>
<sequence>MSDDEDPFERLDADAADREGDPFERLSDTGPEDDEPETADDTQADGAEPEDDWVDEYGLEDGPRGSLGPEPAESEQEAIDDGTTALDDDLDRDGMNLDVGRRPDVEADPLGDTEQRDGDPFEENDSLFERRDTEGIDPDVVWQDLASADARGAEGNYDRNFADVSKHAYCEQCEHFSPPPDVACAHEGTDIVEFLDMETVRVVDCPIVAEREKLQNE</sequence>
<gene>
    <name evidence="3" type="ORF">SAMN05216226_10895</name>
</gene>
<feature type="domain" description="DUF8135" evidence="2">
    <location>
        <begin position="163"/>
        <end position="211"/>
    </location>
</feature>